<reference evidence="2 3" key="1">
    <citation type="submission" date="2024-03" db="EMBL/GenBank/DDBJ databases">
        <authorList>
            <person name="Martinez-Hernandez J."/>
        </authorList>
    </citation>
    <scope>NUCLEOTIDE SEQUENCE [LARGE SCALE GENOMIC DNA]</scope>
</reference>
<sequence length="213" mass="24317">MGIITRNRATKAAQDQGMKAIILAAEATALVVQVHQATKAIENHHMVLSMEWKRSGKIPAFGNWDFANELPITQYFECARQAGLIRYSSSSGESDPYLNIHTDRDLYAVDPKKQNKKGMRGNRERRHHNNNNNNNVSKEMRKEQVNVNDVTEQQRKQQMRRNDVVPRSAPHNQKPKAVDEDLYKIPPQLLRTTKRKKMLGFISKCLVPAACVS</sequence>
<feature type="compositionally biased region" description="Basic and acidic residues" evidence="1">
    <location>
        <begin position="152"/>
        <end position="164"/>
    </location>
</feature>
<keyword evidence="3" id="KW-1185">Reference proteome</keyword>
<evidence type="ECO:0000256" key="1">
    <source>
        <dbReference type="SAM" id="MobiDB-lite"/>
    </source>
</evidence>
<proteinExistence type="predicted"/>
<feature type="region of interest" description="Disordered" evidence="1">
    <location>
        <begin position="110"/>
        <end position="177"/>
    </location>
</feature>
<gene>
    <name evidence="2" type="ORF">LLUT_LOCUS9894</name>
</gene>
<evidence type="ECO:0000313" key="3">
    <source>
        <dbReference type="Proteomes" id="UP001497480"/>
    </source>
</evidence>
<dbReference type="Proteomes" id="UP001497480">
    <property type="component" value="Unassembled WGS sequence"/>
</dbReference>
<evidence type="ECO:0008006" key="4">
    <source>
        <dbReference type="Google" id="ProtNLM"/>
    </source>
</evidence>
<evidence type="ECO:0000313" key="2">
    <source>
        <dbReference type="EMBL" id="CAL0308834.1"/>
    </source>
</evidence>
<dbReference type="EMBL" id="CAXHTB010000006">
    <property type="protein sequence ID" value="CAL0308834.1"/>
    <property type="molecule type" value="Genomic_DNA"/>
</dbReference>
<accession>A0AAV1WIF4</accession>
<dbReference type="PANTHER" id="PTHR33699">
    <property type="entry name" value="EXPRESSED PROTEIN"/>
    <property type="match status" value="1"/>
</dbReference>
<name>A0AAV1WIF4_LUPLU</name>
<dbReference type="AlphaFoldDB" id="A0AAV1WIF4"/>
<protein>
    <recommendedName>
        <fullName evidence="4">RIN4 pathogenic type III effector avirulence factor Avr cleavage site domain-containing protein</fullName>
    </recommendedName>
</protein>
<dbReference type="PANTHER" id="PTHR33699:SF3">
    <property type="entry name" value="OS06G0347300 PROTEIN"/>
    <property type="match status" value="1"/>
</dbReference>
<feature type="compositionally biased region" description="Basic residues" evidence="1">
    <location>
        <begin position="114"/>
        <end position="129"/>
    </location>
</feature>
<organism evidence="2 3">
    <name type="scientific">Lupinus luteus</name>
    <name type="common">European yellow lupine</name>
    <dbReference type="NCBI Taxonomy" id="3873"/>
    <lineage>
        <taxon>Eukaryota</taxon>
        <taxon>Viridiplantae</taxon>
        <taxon>Streptophyta</taxon>
        <taxon>Embryophyta</taxon>
        <taxon>Tracheophyta</taxon>
        <taxon>Spermatophyta</taxon>
        <taxon>Magnoliopsida</taxon>
        <taxon>eudicotyledons</taxon>
        <taxon>Gunneridae</taxon>
        <taxon>Pentapetalae</taxon>
        <taxon>rosids</taxon>
        <taxon>fabids</taxon>
        <taxon>Fabales</taxon>
        <taxon>Fabaceae</taxon>
        <taxon>Papilionoideae</taxon>
        <taxon>50 kb inversion clade</taxon>
        <taxon>genistoids sensu lato</taxon>
        <taxon>core genistoids</taxon>
        <taxon>Genisteae</taxon>
        <taxon>Lupinus</taxon>
    </lineage>
</organism>
<comment type="caution">
    <text evidence="2">The sequence shown here is derived from an EMBL/GenBank/DDBJ whole genome shotgun (WGS) entry which is preliminary data.</text>
</comment>